<dbReference type="STRING" id="1465490.SAMN05444277_11551"/>
<sequence>MKKNLTLALAVAALIIGSLQKINAQNWKFGGNASASDTTLGTTNNHALRIITKGVDRMRITADGKVGIGTATPTTIFHVVGSQTLSGNLNFVGGNQLIQFANPPASAKPMIYMFKSGTANNNRMVLAHSSSYPDWGLQYNDGIDQFDFLGAGSSKLAINLSNGNIGIGTATPANKLHVVGNQTLEGNLTFTQGTQSIQFANPGATPAPMMYMFASGTVNAARMVIAHSPGFPTWGLQYSDNGDQFDFLGAGSSRMTVNLSNGNVGIGVTAPVYRLEVCGTIRAKEVRVETGWCDYVFEKDYKLRSIDELEKYINDNKHLPGIAPASEVEKDGLKVAEMNKAMMEKIEELTLYVIQLSKENKKLQADIEALKK</sequence>
<dbReference type="RefSeq" id="WP_090662474.1">
    <property type="nucleotide sequence ID" value="NZ_FOXQ01000015.1"/>
</dbReference>
<dbReference type="EMBL" id="FOXQ01000015">
    <property type="protein sequence ID" value="SFQ49958.1"/>
    <property type="molecule type" value="Genomic_DNA"/>
</dbReference>
<gene>
    <name evidence="2" type="ORF">SAMN05444277_11551</name>
</gene>
<evidence type="ECO:0000256" key="1">
    <source>
        <dbReference type="SAM" id="SignalP"/>
    </source>
</evidence>
<evidence type="ECO:0000313" key="3">
    <source>
        <dbReference type="Proteomes" id="UP000199031"/>
    </source>
</evidence>
<protein>
    <recommendedName>
        <fullName evidence="4">Chaperone of endosialidase</fullName>
    </recommendedName>
</protein>
<dbReference type="Proteomes" id="UP000199031">
    <property type="component" value="Unassembled WGS sequence"/>
</dbReference>
<dbReference type="OrthoDB" id="655527at2"/>
<evidence type="ECO:0000313" key="2">
    <source>
        <dbReference type="EMBL" id="SFQ49958.1"/>
    </source>
</evidence>
<accession>A0A1I5Z0A8</accession>
<name>A0A1I5Z0A8_9BACT</name>
<feature type="signal peptide" evidence="1">
    <location>
        <begin position="1"/>
        <end position="24"/>
    </location>
</feature>
<organism evidence="2 3">
    <name type="scientific">Parafilimonas terrae</name>
    <dbReference type="NCBI Taxonomy" id="1465490"/>
    <lineage>
        <taxon>Bacteria</taxon>
        <taxon>Pseudomonadati</taxon>
        <taxon>Bacteroidota</taxon>
        <taxon>Chitinophagia</taxon>
        <taxon>Chitinophagales</taxon>
        <taxon>Chitinophagaceae</taxon>
        <taxon>Parafilimonas</taxon>
    </lineage>
</organism>
<proteinExistence type="predicted"/>
<dbReference type="AlphaFoldDB" id="A0A1I5Z0A8"/>
<keyword evidence="3" id="KW-1185">Reference proteome</keyword>
<feature type="chain" id="PRO_5011676715" description="Chaperone of endosialidase" evidence="1">
    <location>
        <begin position="25"/>
        <end position="372"/>
    </location>
</feature>
<evidence type="ECO:0008006" key="4">
    <source>
        <dbReference type="Google" id="ProtNLM"/>
    </source>
</evidence>
<reference evidence="2 3" key="1">
    <citation type="submission" date="2016-10" db="EMBL/GenBank/DDBJ databases">
        <authorList>
            <person name="de Groot N.N."/>
        </authorList>
    </citation>
    <scope>NUCLEOTIDE SEQUENCE [LARGE SCALE GENOMIC DNA]</scope>
    <source>
        <strain evidence="2 3">DSM 28286</strain>
    </source>
</reference>
<keyword evidence="1" id="KW-0732">Signal</keyword>